<evidence type="ECO:0000256" key="5">
    <source>
        <dbReference type="SAM" id="Phobius"/>
    </source>
</evidence>
<dbReference type="EMBL" id="WUEK01000015">
    <property type="protein sequence ID" value="MXG91863.1"/>
    <property type="molecule type" value="Genomic_DNA"/>
</dbReference>
<keyword evidence="7" id="KW-1185">Reference proteome</keyword>
<feature type="transmembrane region" description="Helical" evidence="5">
    <location>
        <begin position="111"/>
        <end position="130"/>
    </location>
</feature>
<dbReference type="PANTHER" id="PTHR23514:SF13">
    <property type="entry name" value="INNER MEMBRANE PROTEIN YBJJ"/>
    <property type="match status" value="1"/>
</dbReference>
<gene>
    <name evidence="6" type="ORF">GRQ65_20170</name>
</gene>
<dbReference type="InterPro" id="IPR051788">
    <property type="entry name" value="MFS_Transporter"/>
</dbReference>
<keyword evidence="3 5" id="KW-1133">Transmembrane helix</keyword>
<feature type="transmembrane region" description="Helical" evidence="5">
    <location>
        <begin position="44"/>
        <end position="65"/>
    </location>
</feature>
<proteinExistence type="predicted"/>
<dbReference type="InterPro" id="IPR011701">
    <property type="entry name" value="MFS"/>
</dbReference>
<dbReference type="Gene3D" id="1.20.1250.20">
    <property type="entry name" value="MFS general substrate transporter like domains"/>
    <property type="match status" value="2"/>
</dbReference>
<dbReference type="GO" id="GO:0022857">
    <property type="term" value="F:transmembrane transporter activity"/>
    <property type="evidence" value="ECO:0007669"/>
    <property type="project" value="InterPro"/>
</dbReference>
<name>A0A6L7F3P4_9ACTN</name>
<feature type="transmembrane region" description="Helical" evidence="5">
    <location>
        <begin position="214"/>
        <end position="235"/>
    </location>
</feature>
<dbReference type="Proteomes" id="UP000473325">
    <property type="component" value="Unassembled WGS sequence"/>
</dbReference>
<evidence type="ECO:0000256" key="1">
    <source>
        <dbReference type="ARBA" id="ARBA00004141"/>
    </source>
</evidence>
<dbReference type="GO" id="GO:0016020">
    <property type="term" value="C:membrane"/>
    <property type="evidence" value="ECO:0007669"/>
    <property type="project" value="UniProtKB-SubCell"/>
</dbReference>
<feature type="transmembrane region" description="Helical" evidence="5">
    <location>
        <begin position="304"/>
        <end position="322"/>
    </location>
</feature>
<comment type="subcellular location">
    <subcellularLocation>
        <location evidence="1">Membrane</location>
        <topology evidence="1">Multi-pass membrane protein</topology>
    </subcellularLocation>
</comment>
<comment type="caution">
    <text evidence="6">The sequence shown here is derived from an EMBL/GenBank/DDBJ whole genome shotgun (WGS) entry which is preliminary data.</text>
</comment>
<feature type="transmembrane region" description="Helical" evidence="5">
    <location>
        <begin position="270"/>
        <end position="292"/>
    </location>
</feature>
<dbReference type="InterPro" id="IPR036259">
    <property type="entry name" value="MFS_trans_sf"/>
</dbReference>
<feature type="transmembrane region" description="Helical" evidence="5">
    <location>
        <begin position="71"/>
        <end position="90"/>
    </location>
</feature>
<dbReference type="Pfam" id="PF07690">
    <property type="entry name" value="MFS_1"/>
    <property type="match status" value="1"/>
</dbReference>
<sequence length="360" mass="36663">MPDVRSGLDLDNGALGLLLLAIAAGSVLALPSAGFFIQRHSAALVVRTAVCLDAGGLLCAASGAVLGIVPLTAVGLFCYGIGTGVWDVAMNVEGAEVERHLGRSIMPRFHAAWSFGSIAGAAIGVPMAALHVPIPLHFAAVGVVSAAAVFRWTRSFLPVVEPEPGESAPASAGSAWLEPRTLAIGVMVLGFAVVEGSANDWLSLALIDGYEVDHWVGVAGFAVFVSAMTTGRLLGPNVLDRWGRVRVLWATAFCAALGIVLTVFGTVAPVVVLGILIWGLGASLGFPVGMSAAADDPRHSAGRVAVVSTIGYTAFLAGPPLLGYLGDHVGTLEALLAVAVLMAPAALSVTAARPQTVRAP</sequence>
<evidence type="ECO:0000256" key="2">
    <source>
        <dbReference type="ARBA" id="ARBA00022692"/>
    </source>
</evidence>
<evidence type="ECO:0000256" key="4">
    <source>
        <dbReference type="ARBA" id="ARBA00023136"/>
    </source>
</evidence>
<dbReference type="AlphaFoldDB" id="A0A6L7F3P4"/>
<organism evidence="6 7">
    <name type="scientific">Nocardioides flavescens</name>
    <dbReference type="NCBI Taxonomy" id="2691959"/>
    <lineage>
        <taxon>Bacteria</taxon>
        <taxon>Bacillati</taxon>
        <taxon>Actinomycetota</taxon>
        <taxon>Actinomycetes</taxon>
        <taxon>Propionibacteriales</taxon>
        <taxon>Nocardioidaceae</taxon>
        <taxon>Nocardioides</taxon>
    </lineage>
</organism>
<accession>A0A6L7F3P4</accession>
<dbReference type="CDD" id="cd17393">
    <property type="entry name" value="MFS_MosC_like"/>
    <property type="match status" value="1"/>
</dbReference>
<feature type="transmembrane region" description="Helical" evidence="5">
    <location>
        <begin position="15"/>
        <end position="37"/>
    </location>
</feature>
<reference evidence="6 7" key="1">
    <citation type="submission" date="2019-12" db="EMBL/GenBank/DDBJ databases">
        <authorList>
            <person name="Kun Z."/>
        </authorList>
    </citation>
    <scope>NUCLEOTIDE SEQUENCE [LARGE SCALE GENOMIC DNA]</scope>
    <source>
        <strain evidence="6 7">YIM 123512</strain>
    </source>
</reference>
<protein>
    <submittedName>
        <fullName evidence="6">MFS transporter</fullName>
    </submittedName>
</protein>
<evidence type="ECO:0000313" key="6">
    <source>
        <dbReference type="EMBL" id="MXG91863.1"/>
    </source>
</evidence>
<dbReference type="PANTHER" id="PTHR23514">
    <property type="entry name" value="BYPASS OF STOP CODON PROTEIN 6"/>
    <property type="match status" value="1"/>
</dbReference>
<keyword evidence="2 5" id="KW-0812">Transmembrane</keyword>
<feature type="transmembrane region" description="Helical" evidence="5">
    <location>
        <begin position="334"/>
        <end position="352"/>
    </location>
</feature>
<evidence type="ECO:0000313" key="7">
    <source>
        <dbReference type="Proteomes" id="UP000473325"/>
    </source>
</evidence>
<dbReference type="SUPFAM" id="SSF103473">
    <property type="entry name" value="MFS general substrate transporter"/>
    <property type="match status" value="1"/>
</dbReference>
<evidence type="ECO:0000256" key="3">
    <source>
        <dbReference type="ARBA" id="ARBA00022989"/>
    </source>
</evidence>
<feature type="transmembrane region" description="Helical" evidence="5">
    <location>
        <begin position="247"/>
        <end position="264"/>
    </location>
</feature>
<keyword evidence="4 5" id="KW-0472">Membrane</keyword>